<organism evidence="1 2">
    <name type="scientific">Pseudonocardia acidicola</name>
    <dbReference type="NCBI Taxonomy" id="2724939"/>
    <lineage>
        <taxon>Bacteria</taxon>
        <taxon>Bacillati</taxon>
        <taxon>Actinomycetota</taxon>
        <taxon>Actinomycetes</taxon>
        <taxon>Pseudonocardiales</taxon>
        <taxon>Pseudonocardiaceae</taxon>
        <taxon>Pseudonocardia</taxon>
    </lineage>
</organism>
<sequence>MSTPDYSTMNTTQRMRAIAEAIAEKSRKGGAHRPKITTNGYIAPWAEQSEEYRAAHPHMKPAKGDG</sequence>
<protein>
    <submittedName>
        <fullName evidence="1">Uncharacterized protein</fullName>
    </submittedName>
</protein>
<dbReference type="RefSeq" id="WP_169384192.1">
    <property type="nucleotide sequence ID" value="NZ_JAAXLA010000063.1"/>
</dbReference>
<comment type="caution">
    <text evidence="1">The sequence shown here is derived from an EMBL/GenBank/DDBJ whole genome shotgun (WGS) entry which is preliminary data.</text>
</comment>
<evidence type="ECO:0000313" key="2">
    <source>
        <dbReference type="Proteomes" id="UP000820669"/>
    </source>
</evidence>
<proteinExistence type="predicted"/>
<evidence type="ECO:0000313" key="1">
    <source>
        <dbReference type="EMBL" id="NMI00728.1"/>
    </source>
</evidence>
<dbReference type="Proteomes" id="UP000820669">
    <property type="component" value="Unassembled WGS sequence"/>
</dbReference>
<keyword evidence="2" id="KW-1185">Reference proteome</keyword>
<reference evidence="1 2" key="1">
    <citation type="submission" date="2020-04" db="EMBL/GenBank/DDBJ databases">
        <authorList>
            <person name="Klaysubun C."/>
            <person name="Duangmal K."/>
            <person name="Lipun K."/>
        </authorList>
    </citation>
    <scope>NUCLEOTIDE SEQUENCE [LARGE SCALE GENOMIC DNA]</scope>
    <source>
        <strain evidence="1 2">K10HN5</strain>
    </source>
</reference>
<accession>A0ABX1SIQ5</accession>
<gene>
    <name evidence="1" type="ORF">HF526_25975</name>
</gene>
<dbReference type="EMBL" id="JAAXLA010000063">
    <property type="protein sequence ID" value="NMI00728.1"/>
    <property type="molecule type" value="Genomic_DNA"/>
</dbReference>
<name>A0ABX1SIQ5_9PSEU</name>